<accession>A0A410JT62</accession>
<dbReference type="EMBL" id="CP035107">
    <property type="protein sequence ID" value="QAR31353.1"/>
    <property type="molecule type" value="Genomic_DNA"/>
</dbReference>
<dbReference type="PANTHER" id="PTHR32347:SF23">
    <property type="entry name" value="BLL5650 PROTEIN"/>
    <property type="match status" value="1"/>
</dbReference>
<keyword evidence="4" id="KW-0472">Membrane</keyword>
<dbReference type="PANTHER" id="PTHR32347">
    <property type="entry name" value="EFFLUX SYSTEM COMPONENT YKNX-RELATED"/>
    <property type="match status" value="1"/>
</dbReference>
<keyword evidence="2 3" id="KW-0175">Coiled coil</keyword>
<dbReference type="AlphaFoldDB" id="A0A410JT62"/>
<organism evidence="6 7">
    <name type="scientific">Ornithobacterium rhinotracheale</name>
    <dbReference type="NCBI Taxonomy" id="28251"/>
    <lineage>
        <taxon>Bacteria</taxon>
        <taxon>Pseudomonadati</taxon>
        <taxon>Bacteroidota</taxon>
        <taxon>Flavobacteriia</taxon>
        <taxon>Flavobacteriales</taxon>
        <taxon>Weeksellaceae</taxon>
        <taxon>Ornithobacterium</taxon>
    </lineage>
</organism>
<feature type="domain" description="CzcB-like C-terminal circularly permuted SH3-like" evidence="5">
    <location>
        <begin position="359"/>
        <end position="399"/>
    </location>
</feature>
<dbReference type="GO" id="GO:0030313">
    <property type="term" value="C:cell envelope"/>
    <property type="evidence" value="ECO:0007669"/>
    <property type="project" value="UniProtKB-SubCell"/>
</dbReference>
<dbReference type="Gene3D" id="2.40.420.20">
    <property type="match status" value="1"/>
</dbReference>
<proteinExistence type="predicted"/>
<evidence type="ECO:0000256" key="3">
    <source>
        <dbReference type="SAM" id="Coils"/>
    </source>
</evidence>
<evidence type="ECO:0000256" key="2">
    <source>
        <dbReference type="ARBA" id="ARBA00023054"/>
    </source>
</evidence>
<protein>
    <submittedName>
        <fullName evidence="6">Efflux RND transporter periplasmic adaptor subunit</fullName>
    </submittedName>
</protein>
<keyword evidence="4" id="KW-1133">Transmembrane helix</keyword>
<dbReference type="OrthoDB" id="1957187at2"/>
<dbReference type="Proteomes" id="UP000287701">
    <property type="component" value="Chromosome"/>
</dbReference>
<evidence type="ECO:0000313" key="6">
    <source>
        <dbReference type="EMBL" id="QAR31353.1"/>
    </source>
</evidence>
<feature type="coiled-coil region" evidence="3">
    <location>
        <begin position="115"/>
        <end position="167"/>
    </location>
</feature>
<name>A0A410JT62_ORNRH</name>
<dbReference type="InterPro" id="IPR050465">
    <property type="entry name" value="UPF0194_transport"/>
</dbReference>
<feature type="coiled-coil region" evidence="3">
    <location>
        <begin position="206"/>
        <end position="233"/>
    </location>
</feature>
<evidence type="ECO:0000259" key="5">
    <source>
        <dbReference type="Pfam" id="PF25975"/>
    </source>
</evidence>
<evidence type="ECO:0000256" key="1">
    <source>
        <dbReference type="ARBA" id="ARBA00004196"/>
    </source>
</evidence>
<dbReference type="Pfam" id="PF25975">
    <property type="entry name" value="CzcB_C"/>
    <property type="match status" value="1"/>
</dbReference>
<dbReference type="InterPro" id="IPR058649">
    <property type="entry name" value="CzcB_C"/>
</dbReference>
<sequence>MDTKIQKKRGFKKYIWIGLGVVLLGMAAYFLLQQQTESLNIDRNRVKIAEVQKGEFEDILLLNSTTESRNSTLVNVLEGGVVQEIYVEDGAMVEMNQALAKIYNPNTELSQMNQETQMLQQINQMQNTILNLKNQSFEQEKERLQSNNDYRRAQQEYETQKRLYEAEIGRKNDFLMAKQNFEYQQKRKQVLEQSIKSEQNARNQQIAATQTAMAQMQKSLQLLEENKQNFIIKSPAKGRLSSFTLTRGQNLVSGENIGKVDLLDGYKLVAKVDEFYNNRLRTGIAGTLTTNGKEYAVFVSKILPEVKDRQFEVVLDFSQDTPPNLRIGISFGIKLQLSDSVESILLSKGDFHLDTQGDWVFVVNGNTAERRNIKLGKENNRFYEVIEGLQPGEQVIITNYKDLKNYNTIHLKN</sequence>
<feature type="transmembrane region" description="Helical" evidence="4">
    <location>
        <begin position="14"/>
        <end position="32"/>
    </location>
</feature>
<keyword evidence="4" id="KW-0812">Transmembrane</keyword>
<gene>
    <name evidence="6" type="ORF">EQP59_08375</name>
</gene>
<comment type="subcellular location">
    <subcellularLocation>
        <location evidence="1">Cell envelope</location>
    </subcellularLocation>
</comment>
<evidence type="ECO:0000256" key="4">
    <source>
        <dbReference type="SAM" id="Phobius"/>
    </source>
</evidence>
<dbReference type="RefSeq" id="WP_128501787.1">
    <property type="nucleotide sequence ID" value="NZ_CP035107.1"/>
</dbReference>
<reference evidence="6 7" key="1">
    <citation type="submission" date="2019-01" db="EMBL/GenBank/DDBJ databases">
        <title>Whole Genome of Ornithobacterium rhinotracheale FARPER-174b.</title>
        <authorList>
            <person name="Tataje-Lavanda L.A."/>
            <person name="Montalvan A."/>
            <person name="Montesinos R."/>
            <person name="Zimic M."/>
            <person name="Fernandez-Sanchez M."/>
            <person name="Fernandez-Diaz M."/>
        </authorList>
    </citation>
    <scope>NUCLEOTIDE SEQUENCE [LARGE SCALE GENOMIC DNA]</scope>
    <source>
        <strain evidence="6 7">FARPER-174b</strain>
    </source>
</reference>
<evidence type="ECO:0000313" key="7">
    <source>
        <dbReference type="Proteomes" id="UP000287701"/>
    </source>
</evidence>